<proteinExistence type="predicted"/>
<dbReference type="RefSeq" id="WP_132018402.1">
    <property type="nucleotide sequence ID" value="NZ_SLUN01000086.1"/>
</dbReference>
<dbReference type="OrthoDB" id="6627885at2"/>
<dbReference type="EMBL" id="SLUN01000086">
    <property type="protein sequence ID" value="TCL53458.1"/>
    <property type="molecule type" value="Genomic_DNA"/>
</dbReference>
<gene>
    <name evidence="2" type="ORF">EDC14_10861</name>
</gene>
<dbReference type="Proteomes" id="UP000295008">
    <property type="component" value="Unassembled WGS sequence"/>
</dbReference>
<dbReference type="NCBIfam" id="NF033539">
    <property type="entry name" value="transpos_IS1380"/>
    <property type="match status" value="1"/>
</dbReference>
<dbReference type="SUPFAM" id="SSF53098">
    <property type="entry name" value="Ribonuclease H-like"/>
    <property type="match status" value="1"/>
</dbReference>
<sequence>MFDGIRQSNERLITASGLSIVGLLLQKTKLQERLNLHRLKDNAAPHIKNHEIVFAYIGLLCQGKSDFDHIREMNSDPDFYRIALGIDHIPSSETLRQRLDMAGGQWRNILLAENIRILKATGATLTPCRDEYIPLDIDVSPFDNSGTKKQGVARTYQGFDGYAPIFAYVGAEGYLVNTELRKGSQHCQNHTVPFLKETILQAKRLTSTPLLVRLDSGNDSSENIEVCREPETRCHFIIKRNLRTDSPQMWLDIAKENGTVTHPREGKTVYTGSVQWTLGNLQEKVRIVFRVIERTITADGQILLVPDLEVENWLTSLTLPPQDVIELYQDHGTCEQFHSEIKTDMDLERLPSGKFETNALILELAMLAYNILRVIGQESLKQNDSPLRKPVLRRRLRTVISNLVLIATRVVQHARKTYLNLGRSNAWVQTFTRVYEAFAF</sequence>
<feature type="domain" description="Transposase DDE" evidence="1">
    <location>
        <begin position="11"/>
        <end position="437"/>
    </location>
</feature>
<organism evidence="2 3">
    <name type="scientific">Hydrogenispora ethanolica</name>
    <dbReference type="NCBI Taxonomy" id="1082276"/>
    <lineage>
        <taxon>Bacteria</taxon>
        <taxon>Bacillati</taxon>
        <taxon>Bacillota</taxon>
        <taxon>Hydrogenispora</taxon>
    </lineage>
</organism>
<comment type="caution">
    <text evidence="2">The sequence shown here is derived from an EMBL/GenBank/DDBJ whole genome shotgun (WGS) entry which is preliminary data.</text>
</comment>
<dbReference type="InterPro" id="IPR047960">
    <property type="entry name" value="Transpos_IS1380"/>
</dbReference>
<dbReference type="InterPro" id="IPR025668">
    <property type="entry name" value="Tnp_DDE_dom"/>
</dbReference>
<accession>A0A4R1QIN5</accession>
<dbReference type="AlphaFoldDB" id="A0A4R1QIN5"/>
<keyword evidence="3" id="KW-1185">Reference proteome</keyword>
<name>A0A4R1QIN5_HYDET</name>
<dbReference type="InterPro" id="IPR012337">
    <property type="entry name" value="RNaseH-like_sf"/>
</dbReference>
<evidence type="ECO:0000313" key="3">
    <source>
        <dbReference type="Proteomes" id="UP000295008"/>
    </source>
</evidence>
<reference evidence="2 3" key="1">
    <citation type="submission" date="2019-03" db="EMBL/GenBank/DDBJ databases">
        <title>Genomic Encyclopedia of Type Strains, Phase IV (KMG-IV): sequencing the most valuable type-strain genomes for metagenomic binning, comparative biology and taxonomic classification.</title>
        <authorList>
            <person name="Goeker M."/>
        </authorList>
    </citation>
    <scope>NUCLEOTIDE SEQUENCE [LARGE SCALE GENOMIC DNA]</scope>
    <source>
        <strain evidence="2 3">LX-B</strain>
    </source>
</reference>
<protein>
    <submittedName>
        <fullName evidence="2">DDE family transposase</fullName>
    </submittedName>
</protein>
<evidence type="ECO:0000259" key="1">
    <source>
        <dbReference type="Pfam" id="PF13701"/>
    </source>
</evidence>
<evidence type="ECO:0000313" key="2">
    <source>
        <dbReference type="EMBL" id="TCL53458.1"/>
    </source>
</evidence>
<dbReference type="Pfam" id="PF13701">
    <property type="entry name" value="DDE_Tnp_1_4"/>
    <property type="match status" value="1"/>
</dbReference>